<feature type="transmembrane region" description="Helical" evidence="5">
    <location>
        <begin position="143"/>
        <end position="164"/>
    </location>
</feature>
<dbReference type="RefSeq" id="WP_013019283.1">
    <property type="nucleotide sequence ID" value="NC_013947.1"/>
</dbReference>
<dbReference type="PROSITE" id="PS50893">
    <property type="entry name" value="ABC_TRANSPORTER_2"/>
    <property type="match status" value="1"/>
</dbReference>
<keyword evidence="2 5" id="KW-0812">Transmembrane</keyword>
<dbReference type="Gene3D" id="1.20.1560.10">
    <property type="entry name" value="ABC transporter type 1, transmembrane domain"/>
    <property type="match status" value="1"/>
</dbReference>
<evidence type="ECO:0000313" key="9">
    <source>
        <dbReference type="Proteomes" id="UP000000844"/>
    </source>
</evidence>
<evidence type="ECO:0000259" key="7">
    <source>
        <dbReference type="PROSITE" id="PS50929"/>
    </source>
</evidence>
<dbReference type="KEGG" id="sna:Snas_4060"/>
<evidence type="ECO:0000259" key="6">
    <source>
        <dbReference type="PROSITE" id="PS50893"/>
    </source>
</evidence>
<dbReference type="CDD" id="cd07346">
    <property type="entry name" value="ABC_6TM_exporters"/>
    <property type="match status" value="1"/>
</dbReference>
<dbReference type="SUPFAM" id="SSF52540">
    <property type="entry name" value="P-loop containing nucleoside triphosphate hydrolases"/>
    <property type="match status" value="1"/>
</dbReference>
<dbReference type="InterPro" id="IPR039421">
    <property type="entry name" value="Type_1_exporter"/>
</dbReference>
<protein>
    <submittedName>
        <fullName evidence="8">ABC transporter related protein</fullName>
    </submittedName>
</protein>
<dbReference type="InterPro" id="IPR003439">
    <property type="entry name" value="ABC_transporter-like_ATP-bd"/>
</dbReference>
<evidence type="ECO:0000256" key="4">
    <source>
        <dbReference type="ARBA" id="ARBA00023136"/>
    </source>
</evidence>
<dbReference type="GO" id="GO:0016887">
    <property type="term" value="F:ATP hydrolysis activity"/>
    <property type="evidence" value="ECO:0007669"/>
    <property type="project" value="InterPro"/>
</dbReference>
<dbReference type="HOGENOM" id="CLU_000604_84_3_11"/>
<evidence type="ECO:0000256" key="2">
    <source>
        <dbReference type="ARBA" id="ARBA00022692"/>
    </source>
</evidence>
<evidence type="ECO:0000256" key="1">
    <source>
        <dbReference type="ARBA" id="ARBA00004651"/>
    </source>
</evidence>
<dbReference type="EMBL" id="CP001778">
    <property type="protein sequence ID" value="ADD43712.1"/>
    <property type="molecule type" value="Genomic_DNA"/>
</dbReference>
<dbReference type="InterPro" id="IPR017871">
    <property type="entry name" value="ABC_transporter-like_CS"/>
</dbReference>
<feature type="transmembrane region" description="Helical" evidence="5">
    <location>
        <begin position="32"/>
        <end position="57"/>
    </location>
</feature>
<dbReference type="GO" id="GO:0005886">
    <property type="term" value="C:plasma membrane"/>
    <property type="evidence" value="ECO:0007669"/>
    <property type="project" value="UniProtKB-SubCell"/>
</dbReference>
<dbReference type="STRING" id="446470.Snas_4060"/>
<dbReference type="Pfam" id="PF00664">
    <property type="entry name" value="ABC_membrane"/>
    <property type="match status" value="1"/>
</dbReference>
<dbReference type="PROSITE" id="PS50929">
    <property type="entry name" value="ABC_TM1F"/>
    <property type="match status" value="1"/>
</dbReference>
<organism evidence="8 9">
    <name type="scientific">Stackebrandtia nassauensis (strain DSM 44728 / CIP 108903 / NRRL B-16338 / NBRC 102104 / LLR-40K-21)</name>
    <dbReference type="NCBI Taxonomy" id="446470"/>
    <lineage>
        <taxon>Bacteria</taxon>
        <taxon>Bacillati</taxon>
        <taxon>Actinomycetota</taxon>
        <taxon>Actinomycetes</taxon>
        <taxon>Glycomycetales</taxon>
        <taxon>Glycomycetaceae</taxon>
        <taxon>Stackebrandtia</taxon>
    </lineage>
</organism>
<sequence>MSSVPFHDPGEPNTASPLRYLLWLTARQPLRVFAVAALTSLSITGMILAPFFVAHAIDDGLVPRDWTPLLWWSAGVIGLGLVTAAAIVYQQRTLTFAKLDSMYRTVAVTTRQIARLGATLPKRVSTGEIVNVGGMDVAAIGEAMSVAGPGIGSIAALVVVGVLLFSISPILGAVVFVGTPLMVLAVGPLLERLQSRESDYRDHQGELTARSADIVAGLRVLRGVGGERAFADRYRARSAALLREGYKVGAVTSWVRSFETALPGLFLAAVVWIAARLAASGAISIGEMVAVYGYTAMLMLPMNWILGSVINAIRGLVAAKRVITVLRLRPNVSDGTETKPGPTAPSSLHDPGSGLTVPAGTMLVLAAADPAESRALADRLGRHEDSDVSFGDVRLSDMALSEVRERILVADNDAFLFAGTVRQIVRGGAEPDDAGVTSALRAAVAEDIVTALPEGIDTRMDTQARELSGGQRQRLRLARAIHADPEVLILVEPTSAVDAHTEATIAERLREARSGRTTIVVSSSPLLADRADSVAFLADGKIAATGNHQDLMDESPEYRALAGRSIGVRA</sequence>
<dbReference type="GO" id="GO:0005524">
    <property type="term" value="F:ATP binding"/>
    <property type="evidence" value="ECO:0007669"/>
    <property type="project" value="InterPro"/>
</dbReference>
<dbReference type="InterPro" id="IPR011527">
    <property type="entry name" value="ABC1_TM_dom"/>
</dbReference>
<dbReference type="Gene3D" id="3.40.50.300">
    <property type="entry name" value="P-loop containing nucleotide triphosphate hydrolases"/>
    <property type="match status" value="1"/>
</dbReference>
<dbReference type="eggNOG" id="COG1132">
    <property type="taxonomic scope" value="Bacteria"/>
</dbReference>
<feature type="domain" description="ABC transmembrane type-1" evidence="7">
    <location>
        <begin position="33"/>
        <end position="314"/>
    </location>
</feature>
<dbReference type="PANTHER" id="PTHR43394:SF1">
    <property type="entry name" value="ATP-BINDING CASSETTE SUB-FAMILY B MEMBER 10, MITOCHONDRIAL"/>
    <property type="match status" value="1"/>
</dbReference>
<accession>D3Q0W2</accession>
<evidence type="ECO:0000256" key="5">
    <source>
        <dbReference type="SAM" id="Phobius"/>
    </source>
</evidence>
<dbReference type="SUPFAM" id="SSF90123">
    <property type="entry name" value="ABC transporter transmembrane region"/>
    <property type="match status" value="1"/>
</dbReference>
<reference evidence="8 9" key="1">
    <citation type="journal article" date="2009" name="Stand. Genomic Sci.">
        <title>Complete genome sequence of Stackebrandtia nassauensis type strain (LLR-40K-21).</title>
        <authorList>
            <person name="Munk C."/>
            <person name="Lapidus A."/>
            <person name="Copeland A."/>
            <person name="Jando M."/>
            <person name="Mayilraj S."/>
            <person name="Glavina Del Rio T."/>
            <person name="Nolan M."/>
            <person name="Chen F."/>
            <person name="Lucas S."/>
            <person name="Tice H."/>
            <person name="Cheng J.F."/>
            <person name="Han C."/>
            <person name="Detter J.C."/>
            <person name="Bruce D."/>
            <person name="Goodwin L."/>
            <person name="Chain P."/>
            <person name="Pitluck S."/>
            <person name="Goker M."/>
            <person name="Ovchinikova G."/>
            <person name="Pati A."/>
            <person name="Ivanova N."/>
            <person name="Mavromatis K."/>
            <person name="Chen A."/>
            <person name="Palaniappan K."/>
            <person name="Land M."/>
            <person name="Hauser L."/>
            <person name="Chang Y.J."/>
            <person name="Jeffries C.D."/>
            <person name="Bristow J."/>
            <person name="Eisen J.A."/>
            <person name="Markowitz V."/>
            <person name="Hugenholtz P."/>
            <person name="Kyrpides N.C."/>
            <person name="Klenk H.P."/>
        </authorList>
    </citation>
    <scope>NUCLEOTIDE SEQUENCE [LARGE SCALE GENOMIC DNA]</scope>
    <source>
        <strain evidence="9">DSM 44728 / CIP 108903 / NRRL B-16338 / NBRC 102104 / LLR-40K-21</strain>
    </source>
</reference>
<dbReference type="GO" id="GO:0015421">
    <property type="term" value="F:ABC-type oligopeptide transporter activity"/>
    <property type="evidence" value="ECO:0007669"/>
    <property type="project" value="TreeGrafter"/>
</dbReference>
<keyword evidence="3 5" id="KW-1133">Transmembrane helix</keyword>
<feature type="transmembrane region" description="Helical" evidence="5">
    <location>
        <begin position="69"/>
        <end position="89"/>
    </location>
</feature>
<keyword evidence="4 5" id="KW-0472">Membrane</keyword>
<dbReference type="PROSITE" id="PS00211">
    <property type="entry name" value="ABC_TRANSPORTER_1"/>
    <property type="match status" value="1"/>
</dbReference>
<proteinExistence type="predicted"/>
<dbReference type="InterPro" id="IPR027417">
    <property type="entry name" value="P-loop_NTPase"/>
</dbReference>
<comment type="subcellular location">
    <subcellularLocation>
        <location evidence="1">Cell membrane</location>
        <topology evidence="1">Multi-pass membrane protein</topology>
    </subcellularLocation>
</comment>
<dbReference type="Proteomes" id="UP000000844">
    <property type="component" value="Chromosome"/>
</dbReference>
<feature type="transmembrane region" description="Helical" evidence="5">
    <location>
        <begin position="170"/>
        <end position="190"/>
    </location>
</feature>
<dbReference type="OrthoDB" id="4966664at2"/>
<dbReference type="PANTHER" id="PTHR43394">
    <property type="entry name" value="ATP-DEPENDENT PERMEASE MDL1, MITOCHONDRIAL"/>
    <property type="match status" value="1"/>
</dbReference>
<evidence type="ECO:0000256" key="3">
    <source>
        <dbReference type="ARBA" id="ARBA00022989"/>
    </source>
</evidence>
<keyword evidence="9" id="KW-1185">Reference proteome</keyword>
<name>D3Q0W2_STANL</name>
<feature type="domain" description="ABC transporter" evidence="6">
    <location>
        <begin position="317"/>
        <end position="564"/>
    </location>
</feature>
<feature type="transmembrane region" description="Helical" evidence="5">
    <location>
        <begin position="291"/>
        <end position="313"/>
    </location>
</feature>
<dbReference type="Pfam" id="PF00005">
    <property type="entry name" value="ABC_tran"/>
    <property type="match status" value="1"/>
</dbReference>
<gene>
    <name evidence="8" type="ordered locus">Snas_4060</name>
</gene>
<dbReference type="InterPro" id="IPR036640">
    <property type="entry name" value="ABC1_TM_sf"/>
</dbReference>
<evidence type="ECO:0000313" key="8">
    <source>
        <dbReference type="EMBL" id="ADD43712.1"/>
    </source>
</evidence>
<dbReference type="AlphaFoldDB" id="D3Q0W2"/>